<dbReference type="AlphaFoldDB" id="A0AAV2II65"/>
<organism evidence="4 5">
    <name type="scientific">Lymnaea stagnalis</name>
    <name type="common">Great pond snail</name>
    <name type="synonym">Helix stagnalis</name>
    <dbReference type="NCBI Taxonomy" id="6523"/>
    <lineage>
        <taxon>Eukaryota</taxon>
        <taxon>Metazoa</taxon>
        <taxon>Spiralia</taxon>
        <taxon>Lophotrochozoa</taxon>
        <taxon>Mollusca</taxon>
        <taxon>Gastropoda</taxon>
        <taxon>Heterobranchia</taxon>
        <taxon>Euthyneura</taxon>
        <taxon>Panpulmonata</taxon>
        <taxon>Hygrophila</taxon>
        <taxon>Lymnaeoidea</taxon>
        <taxon>Lymnaeidae</taxon>
        <taxon>Lymnaea</taxon>
    </lineage>
</organism>
<evidence type="ECO:0000313" key="5">
    <source>
        <dbReference type="Proteomes" id="UP001497497"/>
    </source>
</evidence>
<accession>A0AAV2II65</accession>
<keyword evidence="2" id="KW-1133">Transmembrane helix</keyword>
<feature type="transmembrane region" description="Helical" evidence="2">
    <location>
        <begin position="73"/>
        <end position="92"/>
    </location>
</feature>
<dbReference type="Proteomes" id="UP001497497">
    <property type="component" value="Unassembled WGS sequence"/>
</dbReference>
<dbReference type="InterPro" id="IPR050327">
    <property type="entry name" value="Proton-linked_MCT"/>
</dbReference>
<feature type="transmembrane region" description="Helical" evidence="2">
    <location>
        <begin position="290"/>
        <end position="313"/>
    </location>
</feature>
<comment type="subcellular location">
    <subcellularLocation>
        <location evidence="1">Membrane</location>
        <topology evidence="1">Multi-pass membrane protein</topology>
    </subcellularLocation>
</comment>
<name>A0AAV2II65_LYMST</name>
<dbReference type="Pfam" id="PF07690">
    <property type="entry name" value="MFS_1"/>
    <property type="match status" value="1"/>
</dbReference>
<feature type="transmembrane region" description="Helical" evidence="2">
    <location>
        <begin position="41"/>
        <end position="66"/>
    </location>
</feature>
<dbReference type="Gene3D" id="1.20.1250.20">
    <property type="entry name" value="MFS general substrate transporter like domains"/>
    <property type="match status" value="2"/>
</dbReference>
<dbReference type="InterPro" id="IPR020846">
    <property type="entry name" value="MFS_dom"/>
</dbReference>
<sequence length="344" mass="37902">GPVISALLLRYSIRQVTLAGSLICSFGFIASFFAPNIYVLILTYGVIAGIGIGMVFLPAIIIVGVYFNEKRAIATGIATSGSGIGTFFFAYITSELLETYQWRGTLLILGGIVLNCFVCGMLFRPLNPTISYLDENTRVQAGVECRSEAHSRGKDDKGQTNKEIIRQDRQQTLNANIRTVINLRSVKFLPTPNSTNKSLGPSIIWLRRKNDIIGHRLSRGLAKPIMRKDIFYGGSISIEPNSEFPTLATFLAALTKTSVEDEEVQVKSTRHKVKGVFKMLCPLRLLEKKVFILLLITFTMWTAQSVSMTYLPYFAISMGIDKSDASFLISIVGVANLIGRPLAG</sequence>
<protein>
    <recommendedName>
        <fullName evidence="3">Major facilitator superfamily (MFS) profile domain-containing protein</fullName>
    </recommendedName>
</protein>
<dbReference type="PANTHER" id="PTHR11360">
    <property type="entry name" value="MONOCARBOXYLATE TRANSPORTER"/>
    <property type="match status" value="1"/>
</dbReference>
<keyword evidence="5" id="KW-1185">Reference proteome</keyword>
<dbReference type="EMBL" id="CAXITT010000850">
    <property type="protein sequence ID" value="CAL1546737.1"/>
    <property type="molecule type" value="Genomic_DNA"/>
</dbReference>
<comment type="caution">
    <text evidence="4">The sequence shown here is derived from an EMBL/GenBank/DDBJ whole genome shotgun (WGS) entry which is preliminary data.</text>
</comment>
<dbReference type="PANTHER" id="PTHR11360:SF284">
    <property type="entry name" value="EG:103B4.3 PROTEIN-RELATED"/>
    <property type="match status" value="1"/>
</dbReference>
<dbReference type="InterPro" id="IPR036259">
    <property type="entry name" value="MFS_trans_sf"/>
</dbReference>
<evidence type="ECO:0000259" key="3">
    <source>
        <dbReference type="PROSITE" id="PS50850"/>
    </source>
</evidence>
<feature type="transmembrane region" description="Helical" evidence="2">
    <location>
        <begin position="104"/>
        <end position="123"/>
    </location>
</feature>
<evidence type="ECO:0000313" key="4">
    <source>
        <dbReference type="EMBL" id="CAL1546737.1"/>
    </source>
</evidence>
<dbReference type="PROSITE" id="PS50850">
    <property type="entry name" value="MFS"/>
    <property type="match status" value="1"/>
</dbReference>
<evidence type="ECO:0000256" key="2">
    <source>
        <dbReference type="SAM" id="Phobius"/>
    </source>
</evidence>
<evidence type="ECO:0000256" key="1">
    <source>
        <dbReference type="ARBA" id="ARBA00004141"/>
    </source>
</evidence>
<keyword evidence="2" id="KW-0472">Membrane</keyword>
<dbReference type="InterPro" id="IPR011701">
    <property type="entry name" value="MFS"/>
</dbReference>
<feature type="transmembrane region" description="Helical" evidence="2">
    <location>
        <begin position="16"/>
        <end position="35"/>
    </location>
</feature>
<dbReference type="GO" id="GO:0008028">
    <property type="term" value="F:monocarboxylic acid transmembrane transporter activity"/>
    <property type="evidence" value="ECO:0007669"/>
    <property type="project" value="TreeGrafter"/>
</dbReference>
<feature type="non-terminal residue" evidence="4">
    <location>
        <position position="1"/>
    </location>
</feature>
<feature type="domain" description="Major facilitator superfamily (MFS) profile" evidence="3">
    <location>
        <begin position="1"/>
        <end position="344"/>
    </location>
</feature>
<dbReference type="SUPFAM" id="SSF103473">
    <property type="entry name" value="MFS general substrate transporter"/>
    <property type="match status" value="1"/>
</dbReference>
<feature type="non-terminal residue" evidence="4">
    <location>
        <position position="344"/>
    </location>
</feature>
<keyword evidence="2" id="KW-0812">Transmembrane</keyword>
<gene>
    <name evidence="4" type="ORF">GSLYS_00020114001</name>
</gene>
<reference evidence="4 5" key="1">
    <citation type="submission" date="2024-04" db="EMBL/GenBank/DDBJ databases">
        <authorList>
            <consortium name="Genoscope - CEA"/>
            <person name="William W."/>
        </authorList>
    </citation>
    <scope>NUCLEOTIDE SEQUENCE [LARGE SCALE GENOMIC DNA]</scope>
</reference>
<dbReference type="GO" id="GO:0016020">
    <property type="term" value="C:membrane"/>
    <property type="evidence" value="ECO:0007669"/>
    <property type="project" value="UniProtKB-SubCell"/>
</dbReference>
<proteinExistence type="predicted"/>